<dbReference type="Proteomes" id="UP000713880">
    <property type="component" value="Unassembled WGS sequence"/>
</dbReference>
<reference evidence="1" key="1">
    <citation type="submission" date="2020-08" db="EMBL/GenBank/DDBJ databases">
        <authorList>
            <person name="Cejkova D."/>
            <person name="Kubasova T."/>
            <person name="Jahodarova E."/>
            <person name="Rychlik I."/>
        </authorList>
    </citation>
    <scope>NUCLEOTIDE SEQUENCE</scope>
    <source>
        <strain evidence="1">An420c</strain>
    </source>
</reference>
<dbReference type="RefSeq" id="WP_204908180.1">
    <property type="nucleotide sequence ID" value="NZ_JACJLV010000006.1"/>
</dbReference>
<organism evidence="1 2">
    <name type="scientific">Mordavella massiliensis</name>
    <dbReference type="NCBI Taxonomy" id="1871024"/>
    <lineage>
        <taxon>Bacteria</taxon>
        <taxon>Bacillati</taxon>
        <taxon>Bacillota</taxon>
        <taxon>Clostridia</taxon>
        <taxon>Eubacteriales</taxon>
        <taxon>Clostridiaceae</taxon>
        <taxon>Mordavella</taxon>
    </lineage>
</organism>
<evidence type="ECO:0000313" key="2">
    <source>
        <dbReference type="Proteomes" id="UP000713880"/>
    </source>
</evidence>
<keyword evidence="2" id="KW-1185">Reference proteome</keyword>
<name>A0A939BB64_9CLOT</name>
<dbReference type="AlphaFoldDB" id="A0A939BB64"/>
<reference evidence="1" key="2">
    <citation type="journal article" date="2021" name="Sci. Rep.">
        <title>The distribution of antibiotic resistance genes in chicken gut microbiota commensals.</title>
        <authorList>
            <person name="Juricova H."/>
            <person name="Matiasovicova J."/>
            <person name="Kubasova T."/>
            <person name="Cejkova D."/>
            <person name="Rychlik I."/>
        </authorList>
    </citation>
    <scope>NUCLEOTIDE SEQUENCE</scope>
    <source>
        <strain evidence="1">An420c</strain>
    </source>
</reference>
<protein>
    <submittedName>
        <fullName evidence="1">DUF3791 domain-containing protein</fullName>
    </submittedName>
</protein>
<gene>
    <name evidence="1" type="ORF">H6A13_03220</name>
</gene>
<dbReference type="EMBL" id="JACJLV010000006">
    <property type="protein sequence ID" value="MBM6826119.1"/>
    <property type="molecule type" value="Genomic_DNA"/>
</dbReference>
<evidence type="ECO:0000313" key="1">
    <source>
        <dbReference type="EMBL" id="MBM6826119.1"/>
    </source>
</evidence>
<accession>A0A939BB64</accession>
<proteinExistence type="predicted"/>
<comment type="caution">
    <text evidence="1">The sequence shown here is derived from an EMBL/GenBank/DDBJ whole genome shotgun (WGS) entry which is preliminary data.</text>
</comment>
<sequence length="73" mass="8644">MNANPILLQKKYSRVIECFAGRMNISLDDALEFFYHSEVYQLMRDGVSDMHCMSDEYLAEELKQEYETKQVVK</sequence>